<dbReference type="InterPro" id="IPR001437">
    <property type="entry name" value="Tscrpt_elong_fac_GreA/B_C"/>
</dbReference>
<evidence type="ECO:0000259" key="1">
    <source>
        <dbReference type="Pfam" id="PF01272"/>
    </source>
</evidence>
<dbReference type="SUPFAM" id="SSF46557">
    <property type="entry name" value="GreA transcript cleavage protein, N-terminal domain"/>
    <property type="match status" value="1"/>
</dbReference>
<dbReference type="Proteomes" id="UP001162834">
    <property type="component" value="Chromosome"/>
</dbReference>
<reference evidence="2" key="1">
    <citation type="journal article" date="2022" name="Int. J. Syst. Evol. Microbiol.">
        <title>Pseudomonas aegrilactucae sp. nov. and Pseudomonas morbosilactucae sp. nov., pathogens causing bacterial rot of lettuce in Japan.</title>
        <authorList>
            <person name="Sawada H."/>
            <person name="Fujikawa T."/>
            <person name="Satou M."/>
        </authorList>
    </citation>
    <scope>NUCLEOTIDE SEQUENCE</scope>
    <source>
        <strain evidence="2">0166_1</strain>
    </source>
</reference>
<dbReference type="GO" id="GO:0003677">
    <property type="term" value="F:DNA binding"/>
    <property type="evidence" value="ECO:0007669"/>
    <property type="project" value="InterPro"/>
</dbReference>
<dbReference type="PANTHER" id="PTHR30437">
    <property type="entry name" value="TRANSCRIPTION ELONGATION FACTOR GREA"/>
    <property type="match status" value="1"/>
</dbReference>
<dbReference type="GO" id="GO:0070063">
    <property type="term" value="F:RNA polymerase binding"/>
    <property type="evidence" value="ECO:0007669"/>
    <property type="project" value="InterPro"/>
</dbReference>
<dbReference type="InterPro" id="IPR036953">
    <property type="entry name" value="GreA/GreB_C_sf"/>
</dbReference>
<dbReference type="KEGG" id="sbae:DSM104329_00870"/>
<keyword evidence="2" id="KW-0251">Elongation factor</keyword>
<dbReference type="SUPFAM" id="SSF54534">
    <property type="entry name" value="FKBP-like"/>
    <property type="match status" value="1"/>
</dbReference>
<accession>A0A9E6XVE5</accession>
<gene>
    <name evidence="2" type="primary">greA_1</name>
    <name evidence="2" type="ORF">DSM104329_00870</name>
</gene>
<evidence type="ECO:0000313" key="3">
    <source>
        <dbReference type="Proteomes" id="UP001162834"/>
    </source>
</evidence>
<dbReference type="Gene3D" id="3.10.50.30">
    <property type="entry name" value="Transcription elongation factor, GreA/GreB, C-terminal domain"/>
    <property type="match status" value="1"/>
</dbReference>
<keyword evidence="2" id="KW-0648">Protein biosynthesis</keyword>
<dbReference type="GO" id="GO:0032784">
    <property type="term" value="P:regulation of DNA-templated transcription elongation"/>
    <property type="evidence" value="ECO:0007669"/>
    <property type="project" value="InterPro"/>
</dbReference>
<dbReference type="Pfam" id="PF01272">
    <property type="entry name" value="GreA_GreB"/>
    <property type="match status" value="1"/>
</dbReference>
<dbReference type="EMBL" id="CP087164">
    <property type="protein sequence ID" value="UGS34492.1"/>
    <property type="molecule type" value="Genomic_DNA"/>
</dbReference>
<feature type="domain" description="Transcription elongation factor GreA/GreB C-terminal" evidence="1">
    <location>
        <begin position="108"/>
        <end position="177"/>
    </location>
</feature>
<dbReference type="PANTHER" id="PTHR30437:SF4">
    <property type="entry name" value="TRANSCRIPTION ELONGATION FACTOR GREA"/>
    <property type="match status" value="1"/>
</dbReference>
<dbReference type="AlphaFoldDB" id="A0A9E6XVE5"/>
<dbReference type="InterPro" id="IPR018151">
    <property type="entry name" value="TF_GreA/GreB_CS"/>
</dbReference>
<dbReference type="PROSITE" id="PS00830">
    <property type="entry name" value="GREAB_2"/>
    <property type="match status" value="1"/>
</dbReference>
<evidence type="ECO:0000313" key="2">
    <source>
        <dbReference type="EMBL" id="UGS34492.1"/>
    </source>
</evidence>
<name>A0A9E6XVE5_9ACTN</name>
<dbReference type="InterPro" id="IPR036805">
    <property type="entry name" value="Tscrpt_elong_fac_GreA/B_N_sf"/>
</dbReference>
<proteinExistence type="predicted"/>
<dbReference type="GO" id="GO:0003746">
    <property type="term" value="F:translation elongation factor activity"/>
    <property type="evidence" value="ECO:0007669"/>
    <property type="project" value="UniProtKB-KW"/>
</dbReference>
<protein>
    <submittedName>
        <fullName evidence="2">Transcription elongation factor GreA</fullName>
    </submittedName>
</protein>
<keyword evidence="3" id="KW-1185">Reference proteome</keyword>
<dbReference type="RefSeq" id="WP_259314164.1">
    <property type="nucleotide sequence ID" value="NZ_CP087164.1"/>
</dbReference>
<dbReference type="GO" id="GO:0006354">
    <property type="term" value="P:DNA-templated transcription elongation"/>
    <property type="evidence" value="ECO:0007669"/>
    <property type="project" value="TreeGrafter"/>
</dbReference>
<dbReference type="InterPro" id="IPR023459">
    <property type="entry name" value="Tscrpt_elong_fac_GreA/B_fam"/>
</dbReference>
<sequence length="188" mass="19516">MVNRLRDGGAAHRGAVAASAGPVPVVAAGRPVLTARGAEILAAEVERLRDLKGEEFRARRRDALSVSAADEDAQLAIGEDEAVIDARIANLAQLLHQAEIVDHDVRGEDIVNLGSRVLLEDLTTGAVVEYEMVAWHDGATAGTVSAASPVGQAILGRGVGDELTIGLPGGRQRSLRIAGLDDVASLHA</sequence>
<organism evidence="2 3">
    <name type="scientific">Capillimicrobium parvum</name>
    <dbReference type="NCBI Taxonomy" id="2884022"/>
    <lineage>
        <taxon>Bacteria</taxon>
        <taxon>Bacillati</taxon>
        <taxon>Actinomycetota</taxon>
        <taxon>Thermoleophilia</taxon>
        <taxon>Solirubrobacterales</taxon>
        <taxon>Capillimicrobiaceae</taxon>
        <taxon>Capillimicrobium</taxon>
    </lineage>
</organism>